<name>A0ABQ1WZR8_9BACT</name>
<accession>A0ABQ1WZR8</accession>
<keyword evidence="2" id="KW-1185">Reference proteome</keyword>
<dbReference type="EMBL" id="BMGS01000008">
    <property type="protein sequence ID" value="GGG51941.1"/>
    <property type="molecule type" value="Genomic_DNA"/>
</dbReference>
<reference evidence="2" key="1">
    <citation type="journal article" date="2019" name="Int. J. Syst. Evol. Microbiol.">
        <title>The Global Catalogue of Microorganisms (GCM) 10K type strain sequencing project: providing services to taxonomists for standard genome sequencing and annotation.</title>
        <authorList>
            <consortium name="The Broad Institute Genomics Platform"/>
            <consortium name="The Broad Institute Genome Sequencing Center for Infectious Disease"/>
            <person name="Wu L."/>
            <person name="Ma J."/>
        </authorList>
    </citation>
    <scope>NUCLEOTIDE SEQUENCE [LARGE SCALE GENOMIC DNA]</scope>
    <source>
        <strain evidence="2">CGMCC 1.12990</strain>
    </source>
</reference>
<evidence type="ECO:0000313" key="2">
    <source>
        <dbReference type="Proteomes" id="UP000601361"/>
    </source>
</evidence>
<gene>
    <name evidence="1" type="ORF">GCM10011378_30250</name>
</gene>
<organism evidence="1 2">
    <name type="scientific">Hymenobacter glacieicola</name>
    <dbReference type="NCBI Taxonomy" id="1562124"/>
    <lineage>
        <taxon>Bacteria</taxon>
        <taxon>Pseudomonadati</taxon>
        <taxon>Bacteroidota</taxon>
        <taxon>Cytophagia</taxon>
        <taxon>Cytophagales</taxon>
        <taxon>Hymenobacteraceae</taxon>
        <taxon>Hymenobacter</taxon>
    </lineage>
</organism>
<evidence type="ECO:0008006" key="3">
    <source>
        <dbReference type="Google" id="ProtNLM"/>
    </source>
</evidence>
<dbReference type="Proteomes" id="UP000601361">
    <property type="component" value="Unassembled WGS sequence"/>
</dbReference>
<sequence length="144" mass="16700">MITPLSAPDFLELHYRDDLQILLGRWTRPITLEESRKGYTRMLEAARQYQARFWLLDIRRRPHVDNANVQWLVSSYYPELPLALGGTVYLAYLLAPDLKRELTESGLVPADEAYEGHSFQMGKFTAEQEATTWLQAKQATEKQL</sequence>
<proteinExistence type="predicted"/>
<protein>
    <recommendedName>
        <fullName evidence="3">STAS/SEC14 domain-containing protein</fullName>
    </recommendedName>
</protein>
<dbReference type="RefSeq" id="WP_188558706.1">
    <property type="nucleotide sequence ID" value="NZ_BMGS01000008.1"/>
</dbReference>
<evidence type="ECO:0000313" key="1">
    <source>
        <dbReference type="EMBL" id="GGG51941.1"/>
    </source>
</evidence>
<comment type="caution">
    <text evidence="1">The sequence shown here is derived from an EMBL/GenBank/DDBJ whole genome shotgun (WGS) entry which is preliminary data.</text>
</comment>